<dbReference type="Proteomes" id="UP000321580">
    <property type="component" value="Unassembled WGS sequence"/>
</dbReference>
<dbReference type="OrthoDB" id="1113830at2"/>
<proteinExistence type="predicted"/>
<accession>A0A5C6RWT7</accession>
<dbReference type="EMBL" id="VOOR01000007">
    <property type="protein sequence ID" value="TXB66547.1"/>
    <property type="molecule type" value="Genomic_DNA"/>
</dbReference>
<feature type="domain" description="Phospholipid/glycerol acyltransferase" evidence="1">
    <location>
        <begin position="81"/>
        <end position="205"/>
    </location>
</feature>
<dbReference type="GO" id="GO:0016746">
    <property type="term" value="F:acyltransferase activity"/>
    <property type="evidence" value="ECO:0007669"/>
    <property type="project" value="UniProtKB-KW"/>
</dbReference>
<organism evidence="2 3">
    <name type="scientific">Phaeodactylibacter luteus</name>
    <dbReference type="NCBI Taxonomy" id="1564516"/>
    <lineage>
        <taxon>Bacteria</taxon>
        <taxon>Pseudomonadati</taxon>
        <taxon>Bacteroidota</taxon>
        <taxon>Saprospiria</taxon>
        <taxon>Saprospirales</taxon>
        <taxon>Haliscomenobacteraceae</taxon>
        <taxon>Phaeodactylibacter</taxon>
    </lineage>
</organism>
<evidence type="ECO:0000313" key="2">
    <source>
        <dbReference type="EMBL" id="TXB66547.1"/>
    </source>
</evidence>
<dbReference type="InterPro" id="IPR045746">
    <property type="entry name" value="ACT14924-like_Acyltransf_dom"/>
</dbReference>
<dbReference type="AlphaFoldDB" id="A0A5C6RWT7"/>
<evidence type="ECO:0000313" key="3">
    <source>
        <dbReference type="Proteomes" id="UP000321580"/>
    </source>
</evidence>
<dbReference type="CDD" id="cd07986">
    <property type="entry name" value="LPLAT_ACT14924-like"/>
    <property type="match status" value="1"/>
</dbReference>
<dbReference type="InterPro" id="IPR002123">
    <property type="entry name" value="Plipid/glycerol_acylTrfase"/>
</dbReference>
<keyword evidence="2" id="KW-0012">Acyltransferase</keyword>
<dbReference type="SUPFAM" id="SSF69593">
    <property type="entry name" value="Glycerol-3-phosphate (1)-acyltransferase"/>
    <property type="match status" value="1"/>
</dbReference>
<comment type="caution">
    <text evidence="2">The sequence shown here is derived from an EMBL/GenBank/DDBJ whole genome shotgun (WGS) entry which is preliminary data.</text>
</comment>
<gene>
    <name evidence="2" type="ORF">FRY97_04995</name>
</gene>
<keyword evidence="2" id="KW-0808">Transferase</keyword>
<name>A0A5C6RWT7_9BACT</name>
<sequence length="273" mass="30141">MEKPAPHRLSYASPDDGPLKKAVIHAVELATGRKRLERLYQEVKAEAPATAAIWKAVLDKLNVSLSYDEAALAAVPSSGPLVFVANHPFGVLDGLILGHLASQVREEFYVLVNEVLTREPTLKSHLLPIDFRETKAAARTNLETRSSAMERLKAGAAIAIFPAGGVATAPPQFWRPARDFEWKRFSAKLIAFSQATVVPVYFHGQNSRLFQAASQISMNLRLSLLLYELRNKIGATIHLSIGSPIPYAELAGLGRQDLLDELRRRTEELARSR</sequence>
<dbReference type="Pfam" id="PF19576">
    <property type="entry name" value="Acyltransf_2"/>
    <property type="match status" value="1"/>
</dbReference>
<dbReference type="SMART" id="SM00563">
    <property type="entry name" value="PlsC"/>
    <property type="match status" value="1"/>
</dbReference>
<reference evidence="2 3" key="1">
    <citation type="submission" date="2019-08" db="EMBL/GenBank/DDBJ databases">
        <title>Genome of Phaeodactylibacter luteus.</title>
        <authorList>
            <person name="Bowman J.P."/>
        </authorList>
    </citation>
    <scope>NUCLEOTIDE SEQUENCE [LARGE SCALE GENOMIC DNA]</scope>
    <source>
        <strain evidence="2 3">KCTC 42180</strain>
    </source>
</reference>
<protein>
    <submittedName>
        <fullName evidence="2">Glycerol acyltransferase</fullName>
    </submittedName>
</protein>
<dbReference type="RefSeq" id="WP_147166336.1">
    <property type="nucleotide sequence ID" value="NZ_VOOR01000007.1"/>
</dbReference>
<evidence type="ECO:0000259" key="1">
    <source>
        <dbReference type="SMART" id="SM00563"/>
    </source>
</evidence>
<keyword evidence="3" id="KW-1185">Reference proteome</keyword>